<keyword evidence="4 7" id="KW-0472">Membrane</keyword>
<dbReference type="AlphaFoldDB" id="A0A165BEM4"/>
<dbReference type="OrthoDB" id="444631at2759"/>
<comment type="similarity">
    <text evidence="5">Belongs to the SAT4 family.</text>
</comment>
<dbReference type="GO" id="GO:0016020">
    <property type="term" value="C:membrane"/>
    <property type="evidence" value="ECO:0007669"/>
    <property type="project" value="UniProtKB-SubCell"/>
</dbReference>
<keyword evidence="3 7" id="KW-1133">Transmembrane helix</keyword>
<feature type="transmembrane region" description="Helical" evidence="7">
    <location>
        <begin position="44"/>
        <end position="63"/>
    </location>
</feature>
<evidence type="ECO:0000256" key="2">
    <source>
        <dbReference type="ARBA" id="ARBA00022692"/>
    </source>
</evidence>
<evidence type="ECO:0000259" key="8">
    <source>
        <dbReference type="Pfam" id="PF20684"/>
    </source>
</evidence>
<keyword evidence="2 7" id="KW-0812">Transmembrane</keyword>
<evidence type="ECO:0000313" key="9">
    <source>
        <dbReference type="EMBL" id="KZT00888.1"/>
    </source>
</evidence>
<feature type="transmembrane region" description="Helical" evidence="7">
    <location>
        <begin position="83"/>
        <end position="109"/>
    </location>
</feature>
<dbReference type="Pfam" id="PF20684">
    <property type="entry name" value="Fung_rhodopsin"/>
    <property type="match status" value="1"/>
</dbReference>
<dbReference type="InterPro" id="IPR049326">
    <property type="entry name" value="Rhodopsin_dom_fungi"/>
</dbReference>
<feature type="transmembrane region" description="Helical" evidence="7">
    <location>
        <begin position="199"/>
        <end position="218"/>
    </location>
</feature>
<dbReference type="RefSeq" id="XP_040758628.1">
    <property type="nucleotide sequence ID" value="XM_040905953.1"/>
</dbReference>
<proteinExistence type="inferred from homology"/>
<sequence>MSTTDAEVRHGLLTMTVVSAVLPPIGILLTTFRLYERTIQRRLWWDDAVAAVTLVLAIIFTVTDELLVRLREYPGEFSQDTKIHLYYMGAIFYYLVTWGAKVSILFTIIRLLLPGRFRRTLGLFTVAFLVAVSVLFAQVFWVCETEPAWKKEQPPQCDLGRNVAIAQVICDVTTDVVLIAAPVSLVWRVKLQRPQKIRIIAIFSTSIIMTAVSLYHADLVLRDAGISEDIAAVAQASVSLIVANLNVIVALIFRISSDSADARPASAGMKSILTFGSAGRRTKRANNLLSTTFLMSDEGMTIPTSAIVLQDLGSSTREDADNMSDMAGVTDMDKKDSLMERKRAEESV</sequence>
<dbReference type="GeneID" id="63822982"/>
<dbReference type="STRING" id="1314785.A0A165BEM4"/>
<evidence type="ECO:0000256" key="3">
    <source>
        <dbReference type="ARBA" id="ARBA00022989"/>
    </source>
</evidence>
<dbReference type="Proteomes" id="UP000076871">
    <property type="component" value="Unassembled WGS sequence"/>
</dbReference>
<evidence type="ECO:0000256" key="6">
    <source>
        <dbReference type="SAM" id="MobiDB-lite"/>
    </source>
</evidence>
<keyword evidence="10" id="KW-1185">Reference proteome</keyword>
<name>A0A165BEM4_9APHY</name>
<organism evidence="9 10">
    <name type="scientific">Laetiporus sulphureus 93-53</name>
    <dbReference type="NCBI Taxonomy" id="1314785"/>
    <lineage>
        <taxon>Eukaryota</taxon>
        <taxon>Fungi</taxon>
        <taxon>Dikarya</taxon>
        <taxon>Basidiomycota</taxon>
        <taxon>Agaricomycotina</taxon>
        <taxon>Agaricomycetes</taxon>
        <taxon>Polyporales</taxon>
        <taxon>Laetiporus</taxon>
    </lineage>
</organism>
<evidence type="ECO:0000313" key="10">
    <source>
        <dbReference type="Proteomes" id="UP000076871"/>
    </source>
</evidence>
<accession>A0A165BEM4</accession>
<dbReference type="EMBL" id="KV427674">
    <property type="protein sequence ID" value="KZT00888.1"/>
    <property type="molecule type" value="Genomic_DNA"/>
</dbReference>
<feature type="compositionally biased region" description="Basic and acidic residues" evidence="6">
    <location>
        <begin position="331"/>
        <end position="348"/>
    </location>
</feature>
<feature type="transmembrane region" description="Helical" evidence="7">
    <location>
        <begin position="12"/>
        <end position="32"/>
    </location>
</feature>
<reference evidence="9 10" key="1">
    <citation type="journal article" date="2016" name="Mol. Biol. Evol.">
        <title>Comparative Genomics of Early-Diverging Mushroom-Forming Fungi Provides Insights into the Origins of Lignocellulose Decay Capabilities.</title>
        <authorList>
            <person name="Nagy L.G."/>
            <person name="Riley R."/>
            <person name="Tritt A."/>
            <person name="Adam C."/>
            <person name="Daum C."/>
            <person name="Floudas D."/>
            <person name="Sun H."/>
            <person name="Yadav J.S."/>
            <person name="Pangilinan J."/>
            <person name="Larsson K.H."/>
            <person name="Matsuura K."/>
            <person name="Barry K."/>
            <person name="Labutti K."/>
            <person name="Kuo R."/>
            <person name="Ohm R.A."/>
            <person name="Bhattacharya S.S."/>
            <person name="Shirouzu T."/>
            <person name="Yoshinaga Y."/>
            <person name="Martin F.M."/>
            <person name="Grigoriev I.V."/>
            <person name="Hibbett D.S."/>
        </authorList>
    </citation>
    <scope>NUCLEOTIDE SEQUENCE [LARGE SCALE GENOMIC DNA]</scope>
    <source>
        <strain evidence="9 10">93-53</strain>
    </source>
</reference>
<dbReference type="PANTHER" id="PTHR33048:SF47">
    <property type="entry name" value="INTEGRAL MEMBRANE PROTEIN-RELATED"/>
    <property type="match status" value="1"/>
</dbReference>
<dbReference type="InterPro" id="IPR052337">
    <property type="entry name" value="SAT4-like"/>
</dbReference>
<dbReference type="InParanoid" id="A0A165BEM4"/>
<feature type="transmembrane region" description="Helical" evidence="7">
    <location>
        <begin position="162"/>
        <end position="187"/>
    </location>
</feature>
<evidence type="ECO:0000256" key="7">
    <source>
        <dbReference type="SAM" id="Phobius"/>
    </source>
</evidence>
<evidence type="ECO:0000256" key="5">
    <source>
        <dbReference type="ARBA" id="ARBA00038359"/>
    </source>
</evidence>
<dbReference type="PANTHER" id="PTHR33048">
    <property type="entry name" value="PTH11-LIKE INTEGRAL MEMBRANE PROTEIN (AFU_ORTHOLOGUE AFUA_5G11245)"/>
    <property type="match status" value="1"/>
</dbReference>
<feature type="transmembrane region" description="Helical" evidence="7">
    <location>
        <begin position="230"/>
        <end position="253"/>
    </location>
</feature>
<evidence type="ECO:0000256" key="4">
    <source>
        <dbReference type="ARBA" id="ARBA00023136"/>
    </source>
</evidence>
<gene>
    <name evidence="9" type="ORF">LAESUDRAFT_687446</name>
</gene>
<feature type="transmembrane region" description="Helical" evidence="7">
    <location>
        <begin position="121"/>
        <end position="142"/>
    </location>
</feature>
<comment type="subcellular location">
    <subcellularLocation>
        <location evidence="1">Membrane</location>
        <topology evidence="1">Multi-pass membrane protein</topology>
    </subcellularLocation>
</comment>
<feature type="region of interest" description="Disordered" evidence="6">
    <location>
        <begin position="318"/>
        <end position="348"/>
    </location>
</feature>
<evidence type="ECO:0000256" key="1">
    <source>
        <dbReference type="ARBA" id="ARBA00004141"/>
    </source>
</evidence>
<feature type="domain" description="Rhodopsin" evidence="8">
    <location>
        <begin position="33"/>
        <end position="250"/>
    </location>
</feature>
<protein>
    <recommendedName>
        <fullName evidence="8">Rhodopsin domain-containing protein</fullName>
    </recommendedName>
</protein>